<proteinExistence type="predicted"/>
<keyword evidence="2" id="KW-1185">Reference proteome</keyword>
<dbReference type="Proteomes" id="UP000276133">
    <property type="component" value="Unassembled WGS sequence"/>
</dbReference>
<gene>
    <name evidence="1" type="ORF">BpHYR1_016267</name>
</gene>
<evidence type="ECO:0000313" key="2">
    <source>
        <dbReference type="Proteomes" id="UP000276133"/>
    </source>
</evidence>
<reference evidence="1 2" key="1">
    <citation type="journal article" date="2018" name="Sci. Rep.">
        <title>Genomic signatures of local adaptation to the degree of environmental predictability in rotifers.</title>
        <authorList>
            <person name="Franch-Gras L."/>
            <person name="Hahn C."/>
            <person name="Garcia-Roger E.M."/>
            <person name="Carmona M.J."/>
            <person name="Serra M."/>
            <person name="Gomez A."/>
        </authorList>
    </citation>
    <scope>NUCLEOTIDE SEQUENCE [LARGE SCALE GENOMIC DNA]</scope>
    <source>
        <strain evidence="1">HYR1</strain>
    </source>
</reference>
<sequence length="85" mass="9639">MLVEHTLVEQLNNSLFELKHSLKGCTFKHPVVAQNSALFVISWIKMEFASEIITNSNPWACNFLINCFIESSMKISCIQLTICSC</sequence>
<accession>A0A3M7RKL5</accession>
<evidence type="ECO:0000313" key="1">
    <source>
        <dbReference type="EMBL" id="RNA23950.1"/>
    </source>
</evidence>
<name>A0A3M7RKL5_BRAPC</name>
<organism evidence="1 2">
    <name type="scientific">Brachionus plicatilis</name>
    <name type="common">Marine rotifer</name>
    <name type="synonym">Brachionus muelleri</name>
    <dbReference type="NCBI Taxonomy" id="10195"/>
    <lineage>
        <taxon>Eukaryota</taxon>
        <taxon>Metazoa</taxon>
        <taxon>Spiralia</taxon>
        <taxon>Gnathifera</taxon>
        <taxon>Rotifera</taxon>
        <taxon>Eurotatoria</taxon>
        <taxon>Monogononta</taxon>
        <taxon>Pseudotrocha</taxon>
        <taxon>Ploima</taxon>
        <taxon>Brachionidae</taxon>
        <taxon>Brachionus</taxon>
    </lineage>
</organism>
<protein>
    <submittedName>
        <fullName evidence="1">Uncharacterized protein</fullName>
    </submittedName>
</protein>
<dbReference type="AlphaFoldDB" id="A0A3M7RKL5"/>
<comment type="caution">
    <text evidence="1">The sequence shown here is derived from an EMBL/GenBank/DDBJ whole genome shotgun (WGS) entry which is preliminary data.</text>
</comment>
<dbReference type="EMBL" id="REGN01003193">
    <property type="protein sequence ID" value="RNA23950.1"/>
    <property type="molecule type" value="Genomic_DNA"/>
</dbReference>